<proteinExistence type="predicted"/>
<evidence type="ECO:0000313" key="1">
    <source>
        <dbReference type="EMBL" id="WQJ51333.1"/>
    </source>
</evidence>
<reference evidence="1 2" key="1">
    <citation type="submission" date="2023-11" db="EMBL/GenBank/DDBJ databases">
        <authorList>
            <person name="Cook R."/>
            <person name="Crisci M."/>
            <person name="Pye H."/>
            <person name="Adriaenssens E."/>
            <person name="Santini J."/>
        </authorList>
    </citation>
    <scope>NUCLEOTIDE SEQUENCE [LARGE SCALE GENOMIC DNA]</scope>
    <source>
        <strain evidence="1">Lak_Megaphage_RVC_AP3_GC26</strain>
    </source>
</reference>
<accession>A0ABZ0YZR8</accession>
<evidence type="ECO:0000313" key="2">
    <source>
        <dbReference type="Proteomes" id="UP001348805"/>
    </source>
</evidence>
<protein>
    <submittedName>
        <fullName evidence="1">Uncharacterized protein</fullName>
    </submittedName>
</protein>
<name>A0ABZ0YZR8_9CAUD</name>
<dbReference type="Proteomes" id="UP001348805">
    <property type="component" value="Segment"/>
</dbReference>
<sequence length="305" mass="35714">MNTDIKKLVESLFDDDIDDILKGMTDDNVSKQLENMLFSLNELKSLLEQLHDPKNTLFKHNLLSCENLNELSIKSQEGNGIYIPIITISLYEKNIDIFKDIFDILYEYNVRLDVNSLIFILENKTDNFYSIKELLDLTKYNDILRIQDFSVNYGKLKNLEGFPKIWGEYDFQWISEITSFKGFPKNDYNISLYFWGSSLPNDWSGCPTQLQNLRYESNIEPVDENDIEDIKKQIGSLTNIPYDLTFEFNNPNKIGYNFVGGSLINPKWKPDVKREIRSYIGYCLKSQYRNIMGLKKRICNSEKSI</sequence>
<keyword evidence="2" id="KW-1185">Reference proteome</keyword>
<organism evidence="1 2">
    <name type="scientific">phage Lak_Megaphage_RVC_AP3_GC26</name>
    <dbReference type="NCBI Taxonomy" id="3109225"/>
    <lineage>
        <taxon>Viruses</taxon>
        <taxon>Duplodnaviria</taxon>
        <taxon>Heunggongvirae</taxon>
        <taxon>Uroviricota</taxon>
        <taxon>Caudoviricetes</taxon>
        <taxon>Caudoviricetes code 15 clade</taxon>
    </lineage>
</organism>
<dbReference type="EMBL" id="OR769219">
    <property type="protein sequence ID" value="WQJ51333.1"/>
    <property type="molecule type" value="Genomic_DNA"/>
</dbReference>